<gene>
    <name evidence="3" type="ORF">FCL42_20910</name>
</gene>
<sequence length="167" mass="17988">MKSNPVTIRPIQPSDDAEICRIIKQVGAEFGAIGDGFGPSDAEVLAMSAHYGQGANDNHNSCYLVATMNGLVVGGCGVAPFQGSLHTCELKKLFLLPQGRGRGIGKALTLACLAFAKEQNFRRCYLDTLKTMTTAIELYQQLGFTHLDAPLAASEHRGCDVWMIKTL</sequence>
<dbReference type="Gene3D" id="3.40.630.30">
    <property type="match status" value="1"/>
</dbReference>
<keyword evidence="4" id="KW-1185">Reference proteome</keyword>
<evidence type="ECO:0000259" key="2">
    <source>
        <dbReference type="PROSITE" id="PS51186"/>
    </source>
</evidence>
<organism evidence="3 4">
    <name type="scientific">Ferrimonas aestuarii</name>
    <dbReference type="NCBI Taxonomy" id="2569539"/>
    <lineage>
        <taxon>Bacteria</taxon>
        <taxon>Pseudomonadati</taxon>
        <taxon>Pseudomonadota</taxon>
        <taxon>Gammaproteobacteria</taxon>
        <taxon>Alteromonadales</taxon>
        <taxon>Ferrimonadaceae</taxon>
        <taxon>Ferrimonas</taxon>
    </lineage>
</organism>
<accession>A0A4U1BDG7</accession>
<dbReference type="CDD" id="cd04301">
    <property type="entry name" value="NAT_SF"/>
    <property type="match status" value="1"/>
</dbReference>
<reference evidence="3 4" key="1">
    <citation type="submission" date="2019-04" db="EMBL/GenBank/DDBJ databases">
        <authorList>
            <person name="Hwang J.C."/>
        </authorList>
    </citation>
    <scope>NUCLEOTIDE SEQUENCE [LARGE SCALE GENOMIC DNA]</scope>
    <source>
        <strain evidence="3 4">IMCC35002</strain>
    </source>
</reference>
<dbReference type="InterPro" id="IPR050769">
    <property type="entry name" value="NAT_camello-type"/>
</dbReference>
<name>A0A4U1BDG7_9GAMM</name>
<evidence type="ECO:0000313" key="3">
    <source>
        <dbReference type="EMBL" id="TKB49167.1"/>
    </source>
</evidence>
<evidence type="ECO:0000313" key="4">
    <source>
        <dbReference type="Proteomes" id="UP000305675"/>
    </source>
</evidence>
<protein>
    <submittedName>
        <fullName evidence="3">GNAT family N-acetyltransferase</fullName>
    </submittedName>
</protein>
<feature type="domain" description="N-acetyltransferase" evidence="2">
    <location>
        <begin position="6"/>
        <end position="167"/>
    </location>
</feature>
<dbReference type="PROSITE" id="PS51186">
    <property type="entry name" value="GNAT"/>
    <property type="match status" value="1"/>
</dbReference>
<dbReference type="GO" id="GO:0008080">
    <property type="term" value="F:N-acetyltransferase activity"/>
    <property type="evidence" value="ECO:0007669"/>
    <property type="project" value="InterPro"/>
</dbReference>
<dbReference type="Pfam" id="PF00583">
    <property type="entry name" value="Acetyltransf_1"/>
    <property type="match status" value="1"/>
</dbReference>
<dbReference type="PANTHER" id="PTHR13947">
    <property type="entry name" value="GNAT FAMILY N-ACETYLTRANSFERASE"/>
    <property type="match status" value="1"/>
</dbReference>
<proteinExistence type="predicted"/>
<dbReference type="InterPro" id="IPR000182">
    <property type="entry name" value="GNAT_dom"/>
</dbReference>
<dbReference type="InterPro" id="IPR016181">
    <property type="entry name" value="Acyl_CoA_acyltransferase"/>
</dbReference>
<dbReference type="OrthoDB" id="5419426at2"/>
<dbReference type="Proteomes" id="UP000305675">
    <property type="component" value="Unassembled WGS sequence"/>
</dbReference>
<dbReference type="PANTHER" id="PTHR13947:SF37">
    <property type="entry name" value="LD18367P"/>
    <property type="match status" value="1"/>
</dbReference>
<dbReference type="SUPFAM" id="SSF55729">
    <property type="entry name" value="Acyl-CoA N-acyltransferases (Nat)"/>
    <property type="match status" value="1"/>
</dbReference>
<comment type="caution">
    <text evidence="3">The sequence shown here is derived from an EMBL/GenBank/DDBJ whole genome shotgun (WGS) entry which is preliminary data.</text>
</comment>
<evidence type="ECO:0000256" key="1">
    <source>
        <dbReference type="ARBA" id="ARBA00022679"/>
    </source>
</evidence>
<dbReference type="RefSeq" id="WP_136865365.1">
    <property type="nucleotide sequence ID" value="NZ_SWCJ01000028.1"/>
</dbReference>
<dbReference type="AlphaFoldDB" id="A0A4U1BDG7"/>
<keyword evidence="1 3" id="KW-0808">Transferase</keyword>
<dbReference type="EMBL" id="SWCJ01000028">
    <property type="protein sequence ID" value="TKB49167.1"/>
    <property type="molecule type" value="Genomic_DNA"/>
</dbReference>